<dbReference type="InterPro" id="IPR019591">
    <property type="entry name" value="Mrp/NBP35_ATP-bd"/>
</dbReference>
<dbReference type="EMBL" id="ML004952">
    <property type="protein sequence ID" value="RKP21470.1"/>
    <property type="molecule type" value="Genomic_DNA"/>
</dbReference>
<keyword evidence="11" id="KW-0378">Hydrolase</keyword>
<name>A0A075B3Z3_ROZAC</name>
<feature type="binding site" evidence="8">
    <location>
        <position position="34"/>
    </location>
    <ligand>
        <name>[4Fe-4S] cluster</name>
        <dbReference type="ChEBI" id="CHEBI:49883"/>
        <label>1</label>
    </ligand>
</feature>
<dbReference type="GO" id="GO:1904564">
    <property type="term" value="C:cytosolic [4Fe-4S] assembly scaffold complex"/>
    <property type="evidence" value="ECO:0007669"/>
    <property type="project" value="EnsemblFungi"/>
</dbReference>
<dbReference type="GO" id="GO:0140663">
    <property type="term" value="F:ATP-dependent FeS chaperone activity"/>
    <property type="evidence" value="ECO:0007669"/>
    <property type="project" value="InterPro"/>
</dbReference>
<dbReference type="InterPro" id="IPR028601">
    <property type="entry name" value="NUBP1/Nbp35"/>
</dbReference>
<keyword evidence="1 8" id="KW-0004">4Fe-4S</keyword>
<evidence type="ECO:0000256" key="1">
    <source>
        <dbReference type="ARBA" id="ARBA00022485"/>
    </source>
</evidence>
<keyword evidence="5 8" id="KW-0067">ATP-binding</keyword>
<protein>
    <submittedName>
        <fullName evidence="10">Cytosolic Fe-S cluster assembly factor nubp1</fullName>
    </submittedName>
    <submittedName>
        <fullName evidence="11">P-loop containing nucleoside triphosphate hydrolase protein</fullName>
    </submittedName>
</protein>
<dbReference type="InterPro" id="IPR027417">
    <property type="entry name" value="P-loop_NTPase"/>
</dbReference>
<dbReference type="PANTHER" id="PTHR23264">
    <property type="entry name" value="NUCLEOTIDE-BINDING PROTEIN NBP35 YEAST -RELATED"/>
    <property type="match status" value="1"/>
</dbReference>
<keyword evidence="3 8" id="KW-0479">Metal-binding</keyword>
<evidence type="ECO:0000313" key="10">
    <source>
        <dbReference type="EMBL" id="EPZ35713.1"/>
    </source>
</evidence>
<evidence type="ECO:0000256" key="5">
    <source>
        <dbReference type="ARBA" id="ARBA00022840"/>
    </source>
</evidence>
<dbReference type="Proteomes" id="UP000030755">
    <property type="component" value="Unassembled WGS sequence"/>
</dbReference>
<evidence type="ECO:0000256" key="8">
    <source>
        <dbReference type="HAMAP-Rule" id="MF_03038"/>
    </source>
</evidence>
<feature type="region of interest" description="Disordered" evidence="9">
    <location>
        <begin position="1"/>
        <end position="26"/>
    </location>
</feature>
<accession>A0A075B3Z3</accession>
<dbReference type="HOGENOM" id="CLU_024839_0_1_1"/>
<dbReference type="OMA" id="VSGCPMR"/>
<gene>
    <name evidence="8" type="primary">NBP35</name>
    <name evidence="10" type="ORF">O9G_004370</name>
    <name evidence="11" type="ORF">ROZALSC1DRAFT_27133</name>
</gene>
<keyword evidence="2 8" id="KW-0963">Cytoplasm</keyword>
<dbReference type="GO" id="GO:0005829">
    <property type="term" value="C:cytosol"/>
    <property type="evidence" value="ECO:0007669"/>
    <property type="project" value="EnsemblFungi"/>
</dbReference>
<dbReference type="OrthoDB" id="1741334at2759"/>
<comment type="subcellular location">
    <subcellularLocation>
        <location evidence="8">Cytoplasm</location>
    </subcellularLocation>
</comment>
<feature type="binding site" evidence="8">
    <location>
        <position position="243"/>
    </location>
    <ligand>
        <name>[4Fe-4S] cluster</name>
        <dbReference type="ChEBI" id="CHEBI:49883"/>
        <label>2</label>
        <note>ligand shared with heterodimeric partner</note>
    </ligand>
</feature>
<dbReference type="HAMAP" id="MF_02040">
    <property type="entry name" value="Mrp_NBP35"/>
    <property type="match status" value="1"/>
</dbReference>
<dbReference type="Pfam" id="PF10609">
    <property type="entry name" value="ParA"/>
    <property type="match status" value="1"/>
</dbReference>
<evidence type="ECO:0000313" key="12">
    <source>
        <dbReference type="Proteomes" id="UP000030755"/>
    </source>
</evidence>
<dbReference type="GO" id="GO:0051539">
    <property type="term" value="F:4 iron, 4 sulfur cluster binding"/>
    <property type="evidence" value="ECO:0007669"/>
    <property type="project" value="UniProtKB-UniRule"/>
</dbReference>
<feature type="binding site" evidence="8">
    <location>
        <position position="17"/>
    </location>
    <ligand>
        <name>[4Fe-4S] cluster</name>
        <dbReference type="ChEBI" id="CHEBI:49883"/>
        <label>1</label>
    </ligand>
</feature>
<reference evidence="13" key="2">
    <citation type="journal article" date="2018" name="Nat. Microbiol.">
        <title>Leveraging single-cell genomics to expand the fungal tree of life.</title>
        <authorList>
            <person name="Ahrendt S.R."/>
            <person name="Quandt C.A."/>
            <person name="Ciobanu D."/>
            <person name="Clum A."/>
            <person name="Salamov A."/>
            <person name="Andreopoulos B."/>
            <person name="Cheng J.F."/>
            <person name="Woyke T."/>
            <person name="Pelin A."/>
            <person name="Henrissat B."/>
            <person name="Reynolds N.K."/>
            <person name="Benny G.L."/>
            <person name="Smith M.E."/>
            <person name="James T.Y."/>
            <person name="Grigoriev I.V."/>
        </authorList>
    </citation>
    <scope>NUCLEOTIDE SEQUENCE [LARGE SCALE GENOMIC DNA]</scope>
    <source>
        <strain evidence="13">CSF55</strain>
    </source>
</reference>
<evidence type="ECO:0000256" key="2">
    <source>
        <dbReference type="ARBA" id="ARBA00022490"/>
    </source>
</evidence>
<keyword evidence="6 8" id="KW-0408">Iron</keyword>
<dbReference type="STRING" id="988480.A0A075B3Z3"/>
<evidence type="ECO:0000256" key="6">
    <source>
        <dbReference type="ARBA" id="ARBA00023004"/>
    </source>
</evidence>
<feature type="binding site" evidence="8">
    <location>
        <position position="31"/>
    </location>
    <ligand>
        <name>[4Fe-4S] cluster</name>
        <dbReference type="ChEBI" id="CHEBI:49883"/>
        <label>1</label>
    </ligand>
</feature>
<evidence type="ECO:0000256" key="3">
    <source>
        <dbReference type="ARBA" id="ARBA00022723"/>
    </source>
</evidence>
<dbReference type="InterPro" id="IPR033756">
    <property type="entry name" value="YlxH/NBP35"/>
</dbReference>
<dbReference type="FunFam" id="3.40.50.300:FF:001119">
    <property type="entry name" value="Iron-sulfur cluster carrier protein"/>
    <property type="match status" value="1"/>
</dbReference>
<evidence type="ECO:0000256" key="7">
    <source>
        <dbReference type="ARBA" id="ARBA00023014"/>
    </source>
</evidence>
<dbReference type="PANTHER" id="PTHR23264:SF35">
    <property type="entry name" value="CYTOSOLIC FE-S CLUSTER ASSEMBLY FACTOR NUBP1"/>
    <property type="match status" value="1"/>
</dbReference>
<dbReference type="Proteomes" id="UP000281549">
    <property type="component" value="Unassembled WGS sequence"/>
</dbReference>
<evidence type="ECO:0000313" key="11">
    <source>
        <dbReference type="EMBL" id="RKP21470.1"/>
    </source>
</evidence>
<comment type="similarity">
    <text evidence="8">Belongs to the Mrp/NBP35 ATP-binding proteins family. NUBP1/NBP35 subfamily.</text>
</comment>
<feature type="binding site" evidence="8">
    <location>
        <begin position="70"/>
        <end position="77"/>
    </location>
    <ligand>
        <name>ATP</name>
        <dbReference type="ChEBI" id="CHEBI:30616"/>
    </ligand>
</feature>
<organism evidence="10 12">
    <name type="scientific">Rozella allomycis (strain CSF55)</name>
    <dbReference type="NCBI Taxonomy" id="988480"/>
    <lineage>
        <taxon>Eukaryota</taxon>
        <taxon>Fungi</taxon>
        <taxon>Fungi incertae sedis</taxon>
        <taxon>Cryptomycota</taxon>
        <taxon>Cryptomycota incertae sedis</taxon>
        <taxon>Rozella</taxon>
    </lineage>
</organism>
<feature type="binding site" evidence="8">
    <location>
        <position position="246"/>
    </location>
    <ligand>
        <name>[4Fe-4S] cluster</name>
        <dbReference type="ChEBI" id="CHEBI:49883"/>
        <label>2</label>
        <note>ligand shared with heterodimeric partner</note>
    </ligand>
</feature>
<dbReference type="Gene3D" id="3.40.50.300">
    <property type="entry name" value="P-loop containing nucleotide triphosphate hydrolases"/>
    <property type="match status" value="1"/>
</dbReference>
<dbReference type="GO" id="GO:0002098">
    <property type="term" value="P:tRNA wobble uridine modification"/>
    <property type="evidence" value="ECO:0007669"/>
    <property type="project" value="EnsemblFungi"/>
</dbReference>
<dbReference type="GO" id="GO:0016887">
    <property type="term" value="F:ATP hydrolysis activity"/>
    <property type="evidence" value="ECO:0007669"/>
    <property type="project" value="EnsemblFungi"/>
</dbReference>
<evidence type="ECO:0000256" key="4">
    <source>
        <dbReference type="ARBA" id="ARBA00022741"/>
    </source>
</evidence>
<reference evidence="10 12" key="1">
    <citation type="journal article" date="2013" name="Curr. Biol.">
        <title>Shared signatures of parasitism and phylogenomics unite Cryptomycota and microsporidia.</title>
        <authorList>
            <person name="James T.Y."/>
            <person name="Pelin A."/>
            <person name="Bonen L."/>
            <person name="Ahrendt S."/>
            <person name="Sain D."/>
            <person name="Corradi N."/>
            <person name="Stajich J.E."/>
        </authorList>
    </citation>
    <scope>NUCLEOTIDE SEQUENCE [LARGE SCALE GENOMIC DNA]</scope>
    <source>
        <strain evidence="10">CSF55</strain>
        <strain evidence="10">CSF55</strain>
    </source>
</reference>
<dbReference type="CDD" id="cd02037">
    <property type="entry name" value="Mrp_NBP35"/>
    <property type="match status" value="1"/>
</dbReference>
<dbReference type="EMBL" id="KE560772">
    <property type="protein sequence ID" value="EPZ35713.1"/>
    <property type="molecule type" value="Genomic_DNA"/>
</dbReference>
<dbReference type="GO" id="GO:0016226">
    <property type="term" value="P:iron-sulfur cluster assembly"/>
    <property type="evidence" value="ECO:0007669"/>
    <property type="project" value="UniProtKB-UniRule"/>
</dbReference>
<sequence length="315" mass="34000">MSQNSTTGIPENAPSHCPGPSSEKAGYSSSCSGCPNQKVCATAPKGPDPDIPLINERMESVKRKILILSGKGGVGKSTVTCQLAHALSEKKDLEIAVLDIDVCGPSVPQMFGINNENVHASNFGWTPIYVKDNLAVMSVGLLLEDKDSAIIWRGQKKNGMIKQFLKDVEWGNVDIMLVDTPPGTSDEHISIIQLLKECGVDGAVIVTTPQEISLQDVRKEVDFCHKVGIRVLGVVENMGQFSCPKCKNTSYIFPPSSGGARKMAEELNIPFLESIPLDPLIGRSSDFGESLKESQNSIANLIYSKMVDNVLSLIN</sequence>
<dbReference type="SUPFAM" id="SSF52540">
    <property type="entry name" value="P-loop containing nucleoside triphosphate hydrolases"/>
    <property type="match status" value="1"/>
</dbReference>
<dbReference type="AlphaFoldDB" id="A0A075B3Z3"/>
<dbReference type="GO" id="GO:0005634">
    <property type="term" value="C:nucleus"/>
    <property type="evidence" value="ECO:0007669"/>
    <property type="project" value="EnsemblFungi"/>
</dbReference>
<feature type="binding site" evidence="8">
    <location>
        <position position="40"/>
    </location>
    <ligand>
        <name>[4Fe-4S] cluster</name>
        <dbReference type="ChEBI" id="CHEBI:49883"/>
        <label>1</label>
    </ligand>
</feature>
<keyword evidence="7 8" id="KW-0411">Iron-sulfur</keyword>
<evidence type="ECO:0000256" key="9">
    <source>
        <dbReference type="SAM" id="MobiDB-lite"/>
    </source>
</evidence>
<proteinExistence type="inferred from homology"/>
<reference evidence="11" key="3">
    <citation type="submission" date="2018-08" db="EMBL/GenBank/DDBJ databases">
        <title>Leveraging single-cell genomics to expand the Fungal Tree of Life.</title>
        <authorList>
            <consortium name="DOE Joint Genome Institute"/>
            <person name="Ahrendt S.R."/>
            <person name="Quandt C.A."/>
            <person name="Ciobanu D."/>
            <person name="Clum A."/>
            <person name="Salamov A."/>
            <person name="Andreopoulos B."/>
            <person name="Cheng J.-F."/>
            <person name="Woyke T."/>
            <person name="Pelin A."/>
            <person name="Henrissat B."/>
            <person name="Reynolds N."/>
            <person name="Benny G.L."/>
            <person name="Smith M.E."/>
            <person name="James T.Y."/>
            <person name="Grigoriev I.V."/>
        </authorList>
    </citation>
    <scope>NUCLEOTIDE SEQUENCE</scope>
    <source>
        <strain evidence="11">CSF55</strain>
    </source>
</reference>
<keyword evidence="12" id="KW-1185">Reference proteome</keyword>
<dbReference type="GO" id="GO:0005506">
    <property type="term" value="F:iron ion binding"/>
    <property type="evidence" value="ECO:0007669"/>
    <property type="project" value="EnsemblFungi"/>
</dbReference>
<keyword evidence="4 8" id="KW-0547">Nucleotide-binding</keyword>
<dbReference type="HAMAP" id="MF_03038">
    <property type="entry name" value="NUBP1"/>
    <property type="match status" value="1"/>
</dbReference>
<evidence type="ECO:0000313" key="13">
    <source>
        <dbReference type="Proteomes" id="UP000281549"/>
    </source>
</evidence>
<comment type="function">
    <text evidence="8">Component of the cytosolic iron-sulfur (Fe/S) protein assembly (CIA) machinery. Required for maturation of extramitochondrial Fe-S proteins. The NBP35-CFD1 heterotetramer forms a Fe-S scaffold complex, mediating the de novo assembly of an Fe-S cluster and its transfer to target apoproteins.</text>
</comment>
<dbReference type="GO" id="GO:0005524">
    <property type="term" value="F:ATP binding"/>
    <property type="evidence" value="ECO:0007669"/>
    <property type="project" value="UniProtKB-KW"/>
</dbReference>